<keyword evidence="4 5" id="KW-0472">Membrane</keyword>
<feature type="transmembrane region" description="Helical" evidence="5">
    <location>
        <begin position="24"/>
        <end position="47"/>
    </location>
</feature>
<evidence type="ECO:0000256" key="1">
    <source>
        <dbReference type="ARBA" id="ARBA00004651"/>
    </source>
</evidence>
<feature type="transmembrane region" description="Helical" evidence="5">
    <location>
        <begin position="294"/>
        <end position="312"/>
    </location>
</feature>
<dbReference type="InterPro" id="IPR020846">
    <property type="entry name" value="MFS_dom"/>
</dbReference>
<evidence type="ECO:0000256" key="5">
    <source>
        <dbReference type="SAM" id="Phobius"/>
    </source>
</evidence>
<feature type="transmembrane region" description="Helical" evidence="5">
    <location>
        <begin position="90"/>
        <end position="108"/>
    </location>
</feature>
<feature type="domain" description="Major facilitator superfamily (MFS) profile" evidence="6">
    <location>
        <begin position="24"/>
        <end position="408"/>
    </location>
</feature>
<feature type="transmembrane region" description="Helical" evidence="5">
    <location>
        <begin position="318"/>
        <end position="342"/>
    </location>
</feature>
<feature type="transmembrane region" description="Helical" evidence="5">
    <location>
        <begin position="354"/>
        <end position="378"/>
    </location>
</feature>
<feature type="transmembrane region" description="Helical" evidence="5">
    <location>
        <begin position="59"/>
        <end position="78"/>
    </location>
</feature>
<dbReference type="AlphaFoldDB" id="A0A8I0P809"/>
<dbReference type="Proteomes" id="UP000629287">
    <property type="component" value="Unassembled WGS sequence"/>
</dbReference>
<dbReference type="EMBL" id="JADBGF010000001">
    <property type="protein sequence ID" value="MBE1596943.1"/>
    <property type="molecule type" value="Genomic_DNA"/>
</dbReference>
<feature type="transmembrane region" description="Helical" evidence="5">
    <location>
        <begin position="225"/>
        <end position="246"/>
    </location>
</feature>
<keyword evidence="8" id="KW-1185">Reference proteome</keyword>
<keyword evidence="3 5" id="KW-1133">Transmembrane helix</keyword>
<accession>A0A8I0P809</accession>
<evidence type="ECO:0000313" key="8">
    <source>
        <dbReference type="Proteomes" id="UP000629287"/>
    </source>
</evidence>
<feature type="transmembrane region" description="Helical" evidence="5">
    <location>
        <begin position="266"/>
        <end position="287"/>
    </location>
</feature>
<comment type="caution">
    <text evidence="7">The sequence shown here is derived from an EMBL/GenBank/DDBJ whole genome shotgun (WGS) entry which is preliminary data.</text>
</comment>
<dbReference type="Gene3D" id="1.20.1250.20">
    <property type="entry name" value="MFS general substrate transporter like domains"/>
    <property type="match status" value="2"/>
</dbReference>
<evidence type="ECO:0000259" key="6">
    <source>
        <dbReference type="PROSITE" id="PS50850"/>
    </source>
</evidence>
<dbReference type="GO" id="GO:0046943">
    <property type="term" value="F:carboxylic acid transmembrane transporter activity"/>
    <property type="evidence" value="ECO:0007669"/>
    <property type="project" value="TreeGrafter"/>
</dbReference>
<proteinExistence type="predicted"/>
<dbReference type="RefSeq" id="WP_050398257.1">
    <property type="nucleotide sequence ID" value="NZ_JADBGF010000001.1"/>
</dbReference>
<feature type="transmembrane region" description="Helical" evidence="5">
    <location>
        <begin position="148"/>
        <end position="167"/>
    </location>
</feature>
<comment type="subcellular location">
    <subcellularLocation>
        <location evidence="1">Cell membrane</location>
        <topology evidence="1">Multi-pass membrane protein</topology>
    </subcellularLocation>
</comment>
<dbReference type="PANTHER" id="PTHR23508">
    <property type="entry name" value="CARBOXYLIC ACID TRANSPORTER PROTEIN HOMOLOG"/>
    <property type="match status" value="1"/>
</dbReference>
<evidence type="ECO:0000313" key="7">
    <source>
        <dbReference type="EMBL" id="MBE1596943.1"/>
    </source>
</evidence>
<organism evidence="7 8">
    <name type="scientific">Streptomyces stelliscabiei</name>
    <dbReference type="NCBI Taxonomy" id="146820"/>
    <lineage>
        <taxon>Bacteria</taxon>
        <taxon>Bacillati</taxon>
        <taxon>Actinomycetota</taxon>
        <taxon>Actinomycetes</taxon>
        <taxon>Kitasatosporales</taxon>
        <taxon>Streptomycetaceae</taxon>
        <taxon>Streptomyces</taxon>
    </lineage>
</organism>
<evidence type="ECO:0000256" key="2">
    <source>
        <dbReference type="ARBA" id="ARBA00022692"/>
    </source>
</evidence>
<dbReference type="PROSITE" id="PS50850">
    <property type="entry name" value="MFS"/>
    <property type="match status" value="1"/>
</dbReference>
<feature type="transmembrane region" description="Helical" evidence="5">
    <location>
        <begin position="173"/>
        <end position="195"/>
    </location>
</feature>
<evidence type="ECO:0000256" key="3">
    <source>
        <dbReference type="ARBA" id="ARBA00022989"/>
    </source>
</evidence>
<dbReference type="SUPFAM" id="SSF103473">
    <property type="entry name" value="MFS general substrate transporter"/>
    <property type="match status" value="1"/>
</dbReference>
<dbReference type="GO" id="GO:0005886">
    <property type="term" value="C:plasma membrane"/>
    <property type="evidence" value="ECO:0007669"/>
    <property type="project" value="UniProtKB-SubCell"/>
</dbReference>
<feature type="transmembrane region" description="Helical" evidence="5">
    <location>
        <begin position="384"/>
        <end position="405"/>
    </location>
</feature>
<dbReference type="InterPro" id="IPR011701">
    <property type="entry name" value="MFS"/>
</dbReference>
<dbReference type="InterPro" id="IPR036259">
    <property type="entry name" value="MFS_trans_sf"/>
</dbReference>
<keyword evidence="2 5" id="KW-0812">Transmembrane</keyword>
<dbReference type="GeneID" id="86827652"/>
<reference evidence="7 8" key="1">
    <citation type="submission" date="2020-10" db="EMBL/GenBank/DDBJ databases">
        <title>Sequencing the genomes of 1000 actinobacteria strains.</title>
        <authorList>
            <person name="Klenk H.-P."/>
        </authorList>
    </citation>
    <scope>NUCLEOTIDE SEQUENCE [LARGE SCALE GENOMIC DNA]</scope>
    <source>
        <strain evidence="7 8">DSM 41803</strain>
    </source>
</reference>
<name>A0A8I0P809_9ACTN</name>
<evidence type="ECO:0000256" key="4">
    <source>
        <dbReference type="ARBA" id="ARBA00023136"/>
    </source>
</evidence>
<gene>
    <name evidence="7" type="ORF">H4687_003072</name>
</gene>
<dbReference type="OrthoDB" id="9109650at2"/>
<dbReference type="Pfam" id="PF07690">
    <property type="entry name" value="MFS_1"/>
    <property type="match status" value="1"/>
</dbReference>
<sequence>MTTTHERPADATAEGGAGTASRRVVVLAFLTIFLDGFDTASLGFVVPTLAREWNLDESAFTPALVATNLGVVIGYLCSSRAAARFGRKPLIVTGTLVFAAGSALTVPVDSVTTLGVARLVTALGLGAVLPACVSLTADHVPPARRESASVGVVLAIAVGAVAGGLVSTPLITAFGWTSVFWAGALLPALMVPLLVRGLPGTPASSVPRAEAADPSVRRLFERGTAVQTVLLWCFALLMYTTNYGLLTWLPTLLARGYGFTPEQAPVGTSMIAVGGVIGGLVMVPLCARLGTPRALTVMALTAVVFLVATAWADTGRAALLVMLAAAGAGIVAGVLGQTALAVTLYPTATRTTGVAYAAALGRTGSIVGPAVGGGLLALDVPGREILLLAAVPPALGAAVAFAFVVRARSTAVRERT</sequence>
<dbReference type="PANTHER" id="PTHR23508:SF10">
    <property type="entry name" value="CARBOXYLIC ACID TRANSPORTER PROTEIN HOMOLOG"/>
    <property type="match status" value="1"/>
</dbReference>
<feature type="transmembrane region" description="Helical" evidence="5">
    <location>
        <begin position="114"/>
        <end position="136"/>
    </location>
</feature>
<protein>
    <submittedName>
        <fullName evidence="7">AAHS family 4-hydroxybenzoate transporter-like MFS transporter</fullName>
    </submittedName>
</protein>